<evidence type="ECO:0000313" key="2">
    <source>
        <dbReference type="Proteomes" id="UP000011081"/>
    </source>
</evidence>
<dbReference type="GeneID" id="19879547"/>
<organism evidence="1 2">
    <name type="scientific">Vavraia culicis (isolate floridensis)</name>
    <name type="common">Microsporidian parasite</name>
    <dbReference type="NCBI Taxonomy" id="948595"/>
    <lineage>
        <taxon>Eukaryota</taxon>
        <taxon>Fungi</taxon>
        <taxon>Fungi incertae sedis</taxon>
        <taxon>Microsporidia</taxon>
        <taxon>Pleistophoridae</taxon>
        <taxon>Vavraia</taxon>
    </lineage>
</organism>
<dbReference type="HOGENOM" id="CLU_2039837_0_0_1"/>
<sequence>MPHGLPLTLLIEWTFSPAYRTIAPYSARNQTCISVDTHFNSRNTSVAGLTTTIFQNSRDRRYKEAIQMLIGQFSEINCSTQRKTLPFLFHISMPNTLLRIFVQLFFLGHSQLFVTKNIQKT</sequence>
<dbReference type="EMBL" id="GL877431">
    <property type="protein sequence ID" value="ELA46829.1"/>
    <property type="molecule type" value="Genomic_DNA"/>
</dbReference>
<accession>L2GT77</accession>
<gene>
    <name evidence="1" type="ORF">VCUG_01673</name>
</gene>
<evidence type="ECO:0000313" key="1">
    <source>
        <dbReference type="EMBL" id="ELA46829.1"/>
    </source>
</evidence>
<dbReference type="AlphaFoldDB" id="L2GT77"/>
<protein>
    <submittedName>
        <fullName evidence="1">Uncharacterized protein</fullName>
    </submittedName>
</protein>
<reference evidence="2" key="1">
    <citation type="submission" date="2011-03" db="EMBL/GenBank/DDBJ databases">
        <title>The genome sequence of Vavraia culicis strain floridensis.</title>
        <authorList>
            <consortium name="The Broad Institute Genome Sequencing Platform"/>
            <person name="Cuomo C."/>
            <person name="Becnel J."/>
            <person name="Sanscrainte N."/>
            <person name="Young S.K."/>
            <person name="Zeng Q."/>
            <person name="Gargeya S."/>
            <person name="Fitzgerald M."/>
            <person name="Haas B."/>
            <person name="Abouelleil A."/>
            <person name="Alvarado L."/>
            <person name="Arachchi H.M."/>
            <person name="Berlin A."/>
            <person name="Chapman S.B."/>
            <person name="Gearin G."/>
            <person name="Goldberg J."/>
            <person name="Griggs A."/>
            <person name="Gujja S."/>
            <person name="Hansen M."/>
            <person name="Heiman D."/>
            <person name="Howarth C."/>
            <person name="Larimer J."/>
            <person name="Lui A."/>
            <person name="MacDonald P.J.P."/>
            <person name="McCowen C."/>
            <person name="Montmayeur A."/>
            <person name="Murphy C."/>
            <person name="Neiman D."/>
            <person name="Pearson M."/>
            <person name="Priest M."/>
            <person name="Roberts A."/>
            <person name="Saif S."/>
            <person name="Shea T."/>
            <person name="Sisk P."/>
            <person name="Stolte C."/>
            <person name="Sykes S."/>
            <person name="Wortman J."/>
            <person name="Nusbaum C."/>
            <person name="Birren B."/>
        </authorList>
    </citation>
    <scope>NUCLEOTIDE SEQUENCE [LARGE SCALE GENOMIC DNA]</scope>
    <source>
        <strain evidence="2">floridensis</strain>
    </source>
</reference>
<dbReference type="VEuPathDB" id="MicrosporidiaDB:VCUG_01673"/>
<name>L2GT77_VAVCU</name>
<dbReference type="RefSeq" id="XP_008074690.1">
    <property type="nucleotide sequence ID" value="XM_008076499.1"/>
</dbReference>
<dbReference type="Proteomes" id="UP000011081">
    <property type="component" value="Unassembled WGS sequence"/>
</dbReference>
<keyword evidence="2" id="KW-1185">Reference proteome</keyword>
<dbReference type="InParanoid" id="L2GT77"/>
<proteinExistence type="predicted"/>